<evidence type="ECO:0000256" key="4">
    <source>
        <dbReference type="ARBA" id="ARBA00022842"/>
    </source>
</evidence>
<comment type="cofactor">
    <cofactor evidence="1">
        <name>Mg(2+)</name>
        <dbReference type="ChEBI" id="CHEBI:18420"/>
    </cofactor>
</comment>
<organism evidence="6 7">
    <name type="scientific">Acorus gramineus</name>
    <name type="common">Dwarf sweet flag</name>
    <dbReference type="NCBI Taxonomy" id="55184"/>
    <lineage>
        <taxon>Eukaryota</taxon>
        <taxon>Viridiplantae</taxon>
        <taxon>Streptophyta</taxon>
        <taxon>Embryophyta</taxon>
        <taxon>Tracheophyta</taxon>
        <taxon>Spermatophyta</taxon>
        <taxon>Magnoliopsida</taxon>
        <taxon>Liliopsida</taxon>
        <taxon>Acoraceae</taxon>
        <taxon>Acorus</taxon>
    </lineage>
</organism>
<feature type="region of interest" description="Disordered" evidence="5">
    <location>
        <begin position="321"/>
        <end position="340"/>
    </location>
</feature>
<dbReference type="Gene3D" id="3.40.50.1000">
    <property type="entry name" value="HAD superfamily/HAD-like"/>
    <property type="match status" value="1"/>
</dbReference>
<keyword evidence="7" id="KW-1185">Reference proteome</keyword>
<sequence length="340" mass="38598">MTGLIVIFDFDKTIVDCDTDNWVVDGLGATALFEELLPTMPWNSLMDRMMSELHSQGKTIEDIAECLRTAPLHPRIISSIKTAHALGCELRVVSDANHFFIETILRHHGLFEYFSEINTNQSFIDEDGKLRIQPYHDFNSASHGCSNPCPPNMCKGLIIKRIQDSMLSSGEKRIIYLGDGKGDYCPSLRLAEGDFMMPRKNYPVWELITSNPLLLKAEIHKWSDAEEFEKVLLKLINIVLSADKKTPDLLSMDWKFPTVSKLRHGAFPLVLQLAYDINGSELESLFERFIKVAESKKVKNVNSSDRIASTVERVARKHIKGIHNSRDGNTNRQIQSYNSE</sequence>
<dbReference type="Proteomes" id="UP001179952">
    <property type="component" value="Unassembled WGS sequence"/>
</dbReference>
<proteinExistence type="predicted"/>
<dbReference type="GO" id="GO:0016791">
    <property type="term" value="F:phosphatase activity"/>
    <property type="evidence" value="ECO:0007669"/>
    <property type="project" value="InterPro"/>
</dbReference>
<reference evidence="6" key="1">
    <citation type="journal article" date="2023" name="Nat. Commun.">
        <title>Diploid and tetraploid genomes of Acorus and the evolution of monocots.</title>
        <authorList>
            <person name="Ma L."/>
            <person name="Liu K.W."/>
            <person name="Li Z."/>
            <person name="Hsiao Y.Y."/>
            <person name="Qi Y."/>
            <person name="Fu T."/>
            <person name="Tang G.D."/>
            <person name="Zhang D."/>
            <person name="Sun W.H."/>
            <person name="Liu D.K."/>
            <person name="Li Y."/>
            <person name="Chen G.Z."/>
            <person name="Liu X.D."/>
            <person name="Liao X.Y."/>
            <person name="Jiang Y.T."/>
            <person name="Yu X."/>
            <person name="Hao Y."/>
            <person name="Huang J."/>
            <person name="Zhao X.W."/>
            <person name="Ke S."/>
            <person name="Chen Y.Y."/>
            <person name="Wu W.L."/>
            <person name="Hsu J.L."/>
            <person name="Lin Y.F."/>
            <person name="Huang M.D."/>
            <person name="Li C.Y."/>
            <person name="Huang L."/>
            <person name="Wang Z.W."/>
            <person name="Zhao X."/>
            <person name="Zhong W.Y."/>
            <person name="Peng D.H."/>
            <person name="Ahmad S."/>
            <person name="Lan S."/>
            <person name="Zhang J.S."/>
            <person name="Tsai W.C."/>
            <person name="Van de Peer Y."/>
            <person name="Liu Z.J."/>
        </authorList>
    </citation>
    <scope>NUCLEOTIDE SEQUENCE</scope>
    <source>
        <strain evidence="6">SCP</strain>
    </source>
</reference>
<feature type="compositionally biased region" description="Polar residues" evidence="5">
    <location>
        <begin position="327"/>
        <end position="340"/>
    </location>
</feature>
<dbReference type="InterPro" id="IPR023214">
    <property type="entry name" value="HAD_sf"/>
</dbReference>
<evidence type="ECO:0000256" key="1">
    <source>
        <dbReference type="ARBA" id="ARBA00001946"/>
    </source>
</evidence>
<evidence type="ECO:0000313" key="7">
    <source>
        <dbReference type="Proteomes" id="UP001179952"/>
    </source>
</evidence>
<dbReference type="EMBL" id="JAUJYN010000004">
    <property type="protein sequence ID" value="KAK1274320.1"/>
    <property type="molecule type" value="Genomic_DNA"/>
</dbReference>
<evidence type="ECO:0000313" key="6">
    <source>
        <dbReference type="EMBL" id="KAK1274320.1"/>
    </source>
</evidence>
<dbReference type="NCBIfam" id="TIGR01489">
    <property type="entry name" value="DKMTPPase-SF"/>
    <property type="match status" value="1"/>
</dbReference>
<dbReference type="PANTHER" id="PTHR20889:SF12">
    <property type="entry name" value="LP01149P"/>
    <property type="match status" value="1"/>
</dbReference>
<evidence type="ECO:0000256" key="5">
    <source>
        <dbReference type="SAM" id="MobiDB-lite"/>
    </source>
</evidence>
<keyword evidence="4" id="KW-0460">Magnesium</keyword>
<dbReference type="InterPro" id="IPR036412">
    <property type="entry name" value="HAD-like_sf"/>
</dbReference>
<dbReference type="AlphaFoldDB" id="A0AAV9BCD1"/>
<evidence type="ECO:0000256" key="2">
    <source>
        <dbReference type="ARBA" id="ARBA00022723"/>
    </source>
</evidence>
<accession>A0AAV9BCD1</accession>
<keyword evidence="3" id="KW-0378">Hydrolase</keyword>
<dbReference type="InterPro" id="IPR016965">
    <property type="entry name" value="Pase_PHOSPHO-typ"/>
</dbReference>
<gene>
    <name evidence="6" type="ORF">QJS04_geneDACA013249</name>
</gene>
<dbReference type="GO" id="GO:0046872">
    <property type="term" value="F:metal ion binding"/>
    <property type="evidence" value="ECO:0007669"/>
    <property type="project" value="UniProtKB-KW"/>
</dbReference>
<evidence type="ECO:0000256" key="3">
    <source>
        <dbReference type="ARBA" id="ARBA00022801"/>
    </source>
</evidence>
<dbReference type="InterPro" id="IPR006384">
    <property type="entry name" value="HAD_hydro_PyrdxlP_Pase-like"/>
</dbReference>
<dbReference type="NCBIfam" id="TIGR01488">
    <property type="entry name" value="HAD-SF-IB"/>
    <property type="match status" value="1"/>
</dbReference>
<reference evidence="6" key="2">
    <citation type="submission" date="2023-06" db="EMBL/GenBank/DDBJ databases">
        <authorList>
            <person name="Ma L."/>
            <person name="Liu K.-W."/>
            <person name="Li Z."/>
            <person name="Hsiao Y.-Y."/>
            <person name="Qi Y."/>
            <person name="Fu T."/>
            <person name="Tang G."/>
            <person name="Zhang D."/>
            <person name="Sun W.-H."/>
            <person name="Liu D.-K."/>
            <person name="Li Y."/>
            <person name="Chen G.-Z."/>
            <person name="Liu X.-D."/>
            <person name="Liao X.-Y."/>
            <person name="Jiang Y.-T."/>
            <person name="Yu X."/>
            <person name="Hao Y."/>
            <person name="Huang J."/>
            <person name="Zhao X.-W."/>
            <person name="Ke S."/>
            <person name="Chen Y.-Y."/>
            <person name="Wu W.-L."/>
            <person name="Hsu J.-L."/>
            <person name="Lin Y.-F."/>
            <person name="Huang M.-D."/>
            <person name="Li C.-Y."/>
            <person name="Huang L."/>
            <person name="Wang Z.-W."/>
            <person name="Zhao X."/>
            <person name="Zhong W.-Y."/>
            <person name="Peng D.-H."/>
            <person name="Ahmad S."/>
            <person name="Lan S."/>
            <person name="Zhang J.-S."/>
            <person name="Tsai W.-C."/>
            <person name="Van De Peer Y."/>
            <person name="Liu Z.-J."/>
        </authorList>
    </citation>
    <scope>NUCLEOTIDE SEQUENCE</scope>
    <source>
        <strain evidence="6">SCP</strain>
        <tissue evidence="6">Leaves</tissue>
    </source>
</reference>
<dbReference type="SUPFAM" id="SSF56784">
    <property type="entry name" value="HAD-like"/>
    <property type="match status" value="1"/>
</dbReference>
<keyword evidence="2" id="KW-0479">Metal-binding</keyword>
<dbReference type="PANTHER" id="PTHR20889">
    <property type="entry name" value="PHOSPHATASE, ORPHAN 1, 2"/>
    <property type="match status" value="1"/>
</dbReference>
<name>A0AAV9BCD1_ACOGR</name>
<comment type="caution">
    <text evidence="6">The sequence shown here is derived from an EMBL/GenBank/DDBJ whole genome shotgun (WGS) entry which is preliminary data.</text>
</comment>
<dbReference type="Pfam" id="PF06888">
    <property type="entry name" value="Put_Phosphatase"/>
    <property type="match status" value="1"/>
</dbReference>
<protein>
    <submittedName>
        <fullName evidence="6">Inorganic pyrophosphatase 2</fullName>
    </submittedName>
</protein>